<comment type="caution">
    <text evidence="2">The sequence shown here is derived from an EMBL/GenBank/DDBJ whole genome shotgun (WGS) entry which is preliminary data.</text>
</comment>
<organism evidence="2 3">
    <name type="scientific">Massilia phyllostachyos</name>
    <dbReference type="NCBI Taxonomy" id="2898585"/>
    <lineage>
        <taxon>Bacteria</taxon>
        <taxon>Pseudomonadati</taxon>
        <taxon>Pseudomonadota</taxon>
        <taxon>Betaproteobacteria</taxon>
        <taxon>Burkholderiales</taxon>
        <taxon>Oxalobacteraceae</taxon>
        <taxon>Telluria group</taxon>
        <taxon>Massilia</taxon>
    </lineage>
</organism>
<keyword evidence="1" id="KW-0175">Coiled coil</keyword>
<dbReference type="EMBL" id="JAJNOC010000001">
    <property type="protein sequence ID" value="MCD2514711.1"/>
    <property type="molecule type" value="Genomic_DNA"/>
</dbReference>
<protein>
    <submittedName>
        <fullName evidence="2">Chromosome partitioning protein ParA</fullName>
    </submittedName>
</protein>
<keyword evidence="3" id="KW-1185">Reference proteome</keyword>
<feature type="coiled-coil region" evidence="1">
    <location>
        <begin position="213"/>
        <end position="390"/>
    </location>
</feature>
<dbReference type="RefSeq" id="WP_231056061.1">
    <property type="nucleotide sequence ID" value="NZ_JAJNOC010000001.1"/>
</dbReference>
<proteinExistence type="predicted"/>
<sequence length="795" mass="88836">MMGKNRHQGGSGAFGVAGPVPANQIQAAGAGLADGPGQAAAASLEQRERELADWAHALEQEAARHIERVGACDKREKALLAREAGLGQQEQALATQLAQQQAELAARTRALQERDERIRRAEAERDAGYVEQRARQEDALMARHQQLLTAMEEQLAAGRAERLAALEREVGDARAELARHNDAERARLVQREEALGRHEQAVEDARLAVHRDRIRLDAALASLEQERASLEQEAERMAFDRVASAEAQLAGARAENARLLALIDGQRRDGDRYAALARQLGGLDAALVEQQLAELHQRNEGLVRELAARPSEQVLADLARIRQERDALAEQHARSEDELARLRDAGLQVSSLKHLAGKYELDNRQLKDNIDLLEAENRGQREKLKRLGASFATPEEREERVANVRRPLSQFARVLPRLQQSEVDEMAWLQAIHQSCAAHGLHFERRILDAFHTALKTAEFSPLTVLAGASGTGKSELPRLYAHFGGINFLNVPVQPNWDSQESLLGYFNSIDDRFNAQPLLRLLAQAQEAPRDDYPGLNDALNLVLLDEMNLAHVEMYFADFLSLLETRRSTQRDRVPALEVKLGANMPPYSLQLGRNVLWAGTMNQDETTKSLSDKVIDRGFILHFPRPLEFHRRAELKALPERGADLLRTETWGRWVKFRSTFDESEIGPFRACAQRINDAMAGAGRALGHRVWQSIEYYMANHPQVLAAQRAGDADELARKMHLAFEDQLVLKIMPKLRGIETRGNPCLGRIRQEIADGGYAILADFDRATEIGYGQFIWSSADYLTTSEQA</sequence>
<dbReference type="Proteomes" id="UP001179361">
    <property type="component" value="Unassembled WGS sequence"/>
</dbReference>
<gene>
    <name evidence="2" type="ORF">LQ564_00105</name>
</gene>
<evidence type="ECO:0000313" key="2">
    <source>
        <dbReference type="EMBL" id="MCD2514711.1"/>
    </source>
</evidence>
<evidence type="ECO:0000313" key="3">
    <source>
        <dbReference type="Proteomes" id="UP001179361"/>
    </source>
</evidence>
<dbReference type="InterPro" id="IPR027417">
    <property type="entry name" value="P-loop_NTPase"/>
</dbReference>
<dbReference type="SUPFAM" id="SSF52540">
    <property type="entry name" value="P-loop containing nucleoside triphosphate hydrolases"/>
    <property type="match status" value="1"/>
</dbReference>
<accession>A0ABS8Q147</accession>
<dbReference type="Gene3D" id="3.40.50.300">
    <property type="entry name" value="P-loop containing nucleotide triphosphate hydrolases"/>
    <property type="match status" value="1"/>
</dbReference>
<evidence type="ECO:0000256" key="1">
    <source>
        <dbReference type="SAM" id="Coils"/>
    </source>
</evidence>
<reference evidence="2" key="1">
    <citation type="submission" date="2021-11" db="EMBL/GenBank/DDBJ databases">
        <title>The complete genome of Massilia sp sp. G4R7.</title>
        <authorList>
            <person name="Liu L."/>
            <person name="Yue J."/>
            <person name="Yuan J."/>
            <person name="Yang F."/>
            <person name="Li L."/>
        </authorList>
    </citation>
    <scope>NUCLEOTIDE SEQUENCE</scope>
    <source>
        <strain evidence="2">G4R7</strain>
    </source>
</reference>
<feature type="coiled-coil region" evidence="1">
    <location>
        <begin position="141"/>
        <end position="183"/>
    </location>
</feature>
<name>A0ABS8Q147_9BURK</name>